<reference evidence="2" key="1">
    <citation type="journal article" date="2020" name="Stud. Mycol.">
        <title>101 Dothideomycetes genomes: a test case for predicting lifestyles and emergence of pathogens.</title>
        <authorList>
            <person name="Haridas S."/>
            <person name="Albert R."/>
            <person name="Binder M."/>
            <person name="Bloem J."/>
            <person name="Labutti K."/>
            <person name="Salamov A."/>
            <person name="Andreopoulos B."/>
            <person name="Baker S."/>
            <person name="Barry K."/>
            <person name="Bills G."/>
            <person name="Bluhm B."/>
            <person name="Cannon C."/>
            <person name="Castanera R."/>
            <person name="Culley D."/>
            <person name="Daum C."/>
            <person name="Ezra D."/>
            <person name="Gonzalez J."/>
            <person name="Henrissat B."/>
            <person name="Kuo A."/>
            <person name="Liang C."/>
            <person name="Lipzen A."/>
            <person name="Lutzoni F."/>
            <person name="Magnuson J."/>
            <person name="Mondo S."/>
            <person name="Nolan M."/>
            <person name="Ohm R."/>
            <person name="Pangilinan J."/>
            <person name="Park H.-J."/>
            <person name="Ramirez L."/>
            <person name="Alfaro M."/>
            <person name="Sun H."/>
            <person name="Tritt A."/>
            <person name="Yoshinaga Y."/>
            <person name="Zwiers L.-H."/>
            <person name="Turgeon B."/>
            <person name="Goodwin S."/>
            <person name="Spatafora J."/>
            <person name="Crous P."/>
            <person name="Grigoriev I."/>
        </authorList>
    </citation>
    <scope>NUCLEOTIDE SEQUENCE</scope>
    <source>
        <strain evidence="2">CBS 121167</strain>
    </source>
</reference>
<evidence type="ECO:0000256" key="1">
    <source>
        <dbReference type="SAM" id="MobiDB-lite"/>
    </source>
</evidence>
<evidence type="ECO:0000313" key="2">
    <source>
        <dbReference type="EMBL" id="KAF2139807.1"/>
    </source>
</evidence>
<accession>A0A6A6BA71</accession>
<sequence>MSNALYIACNIAIEDVIHRASSGVVVWNGVGGLINAAASTVRATSQTTFSVNITGRQVGKQAQNARDPTPKETSDPLTHPTYVSLLTTHPNQTITMPIYPTLATLLVFNLTRSLIATICSFSNYNAASALAISWDGAFETREGLRSALVCQRRTSNFGVP</sequence>
<protein>
    <submittedName>
        <fullName evidence="2">Uncharacterized protein</fullName>
    </submittedName>
</protein>
<dbReference type="Proteomes" id="UP000799438">
    <property type="component" value="Unassembled WGS sequence"/>
</dbReference>
<organism evidence="2 3">
    <name type="scientific">Aplosporella prunicola CBS 121167</name>
    <dbReference type="NCBI Taxonomy" id="1176127"/>
    <lineage>
        <taxon>Eukaryota</taxon>
        <taxon>Fungi</taxon>
        <taxon>Dikarya</taxon>
        <taxon>Ascomycota</taxon>
        <taxon>Pezizomycotina</taxon>
        <taxon>Dothideomycetes</taxon>
        <taxon>Dothideomycetes incertae sedis</taxon>
        <taxon>Botryosphaeriales</taxon>
        <taxon>Aplosporellaceae</taxon>
        <taxon>Aplosporella</taxon>
    </lineage>
</organism>
<dbReference type="EMBL" id="ML995491">
    <property type="protein sequence ID" value="KAF2139807.1"/>
    <property type="molecule type" value="Genomic_DNA"/>
</dbReference>
<feature type="compositionally biased region" description="Polar residues" evidence="1">
    <location>
        <begin position="57"/>
        <end position="66"/>
    </location>
</feature>
<keyword evidence="3" id="KW-1185">Reference proteome</keyword>
<evidence type="ECO:0000313" key="3">
    <source>
        <dbReference type="Proteomes" id="UP000799438"/>
    </source>
</evidence>
<gene>
    <name evidence="2" type="ORF">K452DRAFT_56301</name>
</gene>
<feature type="region of interest" description="Disordered" evidence="1">
    <location>
        <begin position="57"/>
        <end position="78"/>
    </location>
</feature>
<dbReference type="OrthoDB" id="3944532at2759"/>
<dbReference type="AlphaFoldDB" id="A0A6A6BA71"/>
<dbReference type="RefSeq" id="XP_033395520.1">
    <property type="nucleotide sequence ID" value="XM_033546851.1"/>
</dbReference>
<dbReference type="GeneID" id="54304358"/>
<proteinExistence type="predicted"/>
<name>A0A6A6BA71_9PEZI</name>